<gene>
    <name evidence="1" type="ORF">C3H48_10120</name>
</gene>
<accession>A0A431FUG1</accession>
<dbReference type="EMBL" id="PRCE01000196">
    <property type="protein sequence ID" value="RTJ97264.1"/>
    <property type="molecule type" value="Genomic_DNA"/>
</dbReference>
<protein>
    <submittedName>
        <fullName evidence="1">Basic amino acid ABC transporter substrate-binding protein</fullName>
    </submittedName>
</protein>
<comment type="caution">
    <text evidence="1">The sequence shown here is derived from an EMBL/GenBank/DDBJ whole genome shotgun (WGS) entry which is preliminary data.</text>
</comment>
<organism evidence="1 2">
    <name type="scientific">Campylobacter jejuni</name>
    <dbReference type="NCBI Taxonomy" id="197"/>
    <lineage>
        <taxon>Bacteria</taxon>
        <taxon>Pseudomonadati</taxon>
        <taxon>Campylobacterota</taxon>
        <taxon>Epsilonproteobacteria</taxon>
        <taxon>Campylobacterales</taxon>
        <taxon>Campylobacteraceae</taxon>
        <taxon>Campylobacter</taxon>
    </lineage>
</organism>
<evidence type="ECO:0000313" key="2">
    <source>
        <dbReference type="Proteomes" id="UP000286791"/>
    </source>
</evidence>
<sequence length="44" mass="5108">GGEGFSFAFDKNKQKELVKIFDKGIDEVKTNGFYNTLMKKYELE</sequence>
<evidence type="ECO:0000313" key="1">
    <source>
        <dbReference type="EMBL" id="RTJ97264.1"/>
    </source>
</evidence>
<feature type="non-terminal residue" evidence="1">
    <location>
        <position position="1"/>
    </location>
</feature>
<name>A0A431FUG1_CAMJU</name>
<dbReference type="Gene3D" id="3.40.190.10">
    <property type="entry name" value="Periplasmic binding protein-like II"/>
    <property type="match status" value="1"/>
</dbReference>
<dbReference type="AlphaFoldDB" id="A0A431FUG1"/>
<proteinExistence type="predicted"/>
<dbReference type="SUPFAM" id="SSF53850">
    <property type="entry name" value="Periplasmic binding protein-like II"/>
    <property type="match status" value="1"/>
</dbReference>
<reference evidence="1 2" key="1">
    <citation type="journal article" date="2019" name="Appl. Environ. Microbiol.">
        <title>Population genetics and characterization of Campylobacter jejuni isolates in western jackdaws and game birds in Finland.</title>
        <authorList>
            <person name="Kovanen S."/>
            <person name="Rossi M."/>
            <person name="Pohja-Mykra M."/>
            <person name="Nieminen T."/>
            <person name="Raunio-Saarnisto M."/>
            <person name="Sauvala M."/>
            <person name="Fredriksson-Ahomaa M."/>
            <person name="Hanninen M.L."/>
            <person name="Kivisto R."/>
        </authorList>
    </citation>
    <scope>NUCLEOTIDE SEQUENCE [LARGE SCALE GENOMIC DNA]</scope>
    <source>
        <strain evidence="1 2">CB304</strain>
    </source>
</reference>
<dbReference type="Proteomes" id="UP000286791">
    <property type="component" value="Unassembled WGS sequence"/>
</dbReference>